<evidence type="ECO:0000256" key="1">
    <source>
        <dbReference type="ARBA" id="ARBA00004635"/>
    </source>
</evidence>
<dbReference type="Pfam" id="PF03180">
    <property type="entry name" value="Lipoprotein_9"/>
    <property type="match status" value="1"/>
</dbReference>
<name>A0ABY8FXF6_9ACTO</name>
<dbReference type="InterPro" id="IPR004872">
    <property type="entry name" value="Lipoprotein_NlpA"/>
</dbReference>
<evidence type="ECO:0000256" key="7">
    <source>
        <dbReference type="SAM" id="SignalP"/>
    </source>
</evidence>
<comment type="similarity">
    <text evidence="6">Belongs to the nlpA lipoprotein family.</text>
</comment>
<dbReference type="EMBL" id="CP121208">
    <property type="protein sequence ID" value="WFM83194.1"/>
    <property type="molecule type" value="Genomic_DNA"/>
</dbReference>
<gene>
    <name evidence="8" type="ORF">P7079_07325</name>
</gene>
<dbReference type="RefSeq" id="WP_278012619.1">
    <property type="nucleotide sequence ID" value="NZ_CP121208.1"/>
</dbReference>
<sequence>MNRKLAIVATLAAATLALGACGTSSSTGAAKNTDGAVTLKVGVSPVPHGDIIKFVKDNLAKKAGLNLDIVEYSDYVLPNKNLENGQLDANYFQHLAYLEAQEKEFGYKFEHGEGIHIEPYAVYSKKVKDLKDLPEGATISIVNDPANQARALVLLAKQGLIKVDENKKDLTIHDVAENPKKIHFQEIEAPNLPRTLDSVDASVINGNFALEGGLTPSKDAIVVEDGKDNPYANFLAWKADIPAEKKAAVKKLDDLLHSPEVAKFIKEKYADGAVIPAFGN</sequence>
<dbReference type="PROSITE" id="PS51257">
    <property type="entry name" value="PROKAR_LIPOPROTEIN"/>
    <property type="match status" value="1"/>
</dbReference>
<keyword evidence="3" id="KW-0472">Membrane</keyword>
<comment type="subcellular location">
    <subcellularLocation>
        <location evidence="1">Membrane</location>
        <topology evidence="1">Lipid-anchor</topology>
    </subcellularLocation>
</comment>
<keyword evidence="2 7" id="KW-0732">Signal</keyword>
<dbReference type="Gene3D" id="3.40.190.10">
    <property type="entry name" value="Periplasmic binding protein-like II"/>
    <property type="match status" value="2"/>
</dbReference>
<keyword evidence="4" id="KW-0564">Palmitate</keyword>
<proteinExistence type="inferred from homology"/>
<evidence type="ECO:0000256" key="6">
    <source>
        <dbReference type="PIRNR" id="PIRNR002854"/>
    </source>
</evidence>
<feature type="chain" id="PRO_5045819368" description="Lipoprotein" evidence="7">
    <location>
        <begin position="21"/>
        <end position="280"/>
    </location>
</feature>
<dbReference type="SUPFAM" id="SSF53850">
    <property type="entry name" value="Periplasmic binding protein-like II"/>
    <property type="match status" value="1"/>
</dbReference>
<keyword evidence="5 6" id="KW-0449">Lipoprotein</keyword>
<feature type="signal peptide" evidence="7">
    <location>
        <begin position="1"/>
        <end position="20"/>
    </location>
</feature>
<dbReference type="CDD" id="cd13597">
    <property type="entry name" value="PBP2_lipoprotein_Tp32"/>
    <property type="match status" value="1"/>
</dbReference>
<dbReference type="PANTHER" id="PTHR30429">
    <property type="entry name" value="D-METHIONINE-BINDING LIPOPROTEIN METQ"/>
    <property type="match status" value="1"/>
</dbReference>
<accession>A0ABY8FXF6</accession>
<evidence type="ECO:0000313" key="8">
    <source>
        <dbReference type="EMBL" id="WFM83194.1"/>
    </source>
</evidence>
<organism evidence="8 9">
    <name type="scientific">Arcanobacterium canis</name>
    <dbReference type="NCBI Taxonomy" id="999183"/>
    <lineage>
        <taxon>Bacteria</taxon>
        <taxon>Bacillati</taxon>
        <taxon>Actinomycetota</taxon>
        <taxon>Actinomycetes</taxon>
        <taxon>Actinomycetales</taxon>
        <taxon>Actinomycetaceae</taxon>
        <taxon>Arcanobacterium</taxon>
    </lineage>
</organism>
<keyword evidence="9" id="KW-1185">Reference proteome</keyword>
<evidence type="ECO:0000256" key="3">
    <source>
        <dbReference type="ARBA" id="ARBA00023136"/>
    </source>
</evidence>
<evidence type="ECO:0000313" key="9">
    <source>
        <dbReference type="Proteomes" id="UP001215216"/>
    </source>
</evidence>
<protein>
    <recommendedName>
        <fullName evidence="6">Lipoprotein</fullName>
    </recommendedName>
</protein>
<evidence type="ECO:0000256" key="5">
    <source>
        <dbReference type="ARBA" id="ARBA00023288"/>
    </source>
</evidence>
<dbReference type="PIRSF" id="PIRSF002854">
    <property type="entry name" value="MetQ"/>
    <property type="match status" value="1"/>
</dbReference>
<evidence type="ECO:0000256" key="4">
    <source>
        <dbReference type="ARBA" id="ARBA00023139"/>
    </source>
</evidence>
<evidence type="ECO:0000256" key="2">
    <source>
        <dbReference type="ARBA" id="ARBA00022729"/>
    </source>
</evidence>
<dbReference type="Proteomes" id="UP001215216">
    <property type="component" value="Chromosome"/>
</dbReference>
<dbReference type="PANTHER" id="PTHR30429:SF0">
    <property type="entry name" value="METHIONINE-BINDING LIPOPROTEIN METQ"/>
    <property type="match status" value="1"/>
</dbReference>
<reference evidence="8 9" key="1">
    <citation type="submission" date="2023-03" db="EMBL/GenBank/DDBJ databases">
        <title>Complete genome of Arcanobacterium canis strain DSM 25104 isolated in 2010 from a canine otitis externa in Germany.</title>
        <authorList>
            <person name="Borowiak M."/>
            <person name="Kreitlow A."/>
            <person name="Malorny B."/>
            <person name="Laemmler C."/>
            <person name="Prenger-Berninghoff E."/>
            <person name="Ploetz M."/>
            <person name="Abdulmawjood A."/>
        </authorList>
    </citation>
    <scope>NUCLEOTIDE SEQUENCE [LARGE SCALE GENOMIC DNA]</scope>
    <source>
        <strain evidence="8 9">DSM 25104</strain>
    </source>
</reference>